<dbReference type="CDD" id="cd00865">
    <property type="entry name" value="PEBP_bact_arch"/>
    <property type="match status" value="1"/>
</dbReference>
<dbReference type="RefSeq" id="WP_184093211.1">
    <property type="nucleotide sequence ID" value="NZ_AP023367.1"/>
</dbReference>
<dbReference type="SUPFAM" id="SSF49777">
    <property type="entry name" value="PEBP-like"/>
    <property type="match status" value="1"/>
</dbReference>
<name>A0A6S6RAT3_9FIRM</name>
<dbReference type="InterPro" id="IPR008914">
    <property type="entry name" value="PEBP"/>
</dbReference>
<evidence type="ECO:0000313" key="1">
    <source>
        <dbReference type="EMBL" id="BCJ96352.1"/>
    </source>
</evidence>
<dbReference type="KEGG" id="acel:acsn021_39210"/>
<reference evidence="1 2" key="1">
    <citation type="journal article" date="2016" name="Int. J. Syst. Evol. Microbiol.">
        <title>Descriptions of Anaerotaenia torta gen. nov., sp. nov. and Anaerocolumna cellulosilytica gen. nov., sp. nov. isolated from a methanogenic reactor of cattle waste.</title>
        <authorList>
            <person name="Uek A."/>
            <person name="Ohtaki Y."/>
            <person name="Kaku N."/>
            <person name="Ueki K."/>
        </authorList>
    </citation>
    <scope>NUCLEOTIDE SEQUENCE [LARGE SCALE GENOMIC DNA]</scope>
    <source>
        <strain evidence="1 2">SN021</strain>
    </source>
</reference>
<sequence>MNTNLQFKCTGITEGQKFPLQHTGRGEDQSPEFILANLSPDAKSIAIILDDIKHPLFGIYNHWVIWNIPVLDRIPGNIPAGKVVPSLGNAIQGIGYGRHKYAGPKPPRGKQHAYQFTIYVLDSTITLKENAKKKHLLRAIKPHIIQQGELTGVFE</sequence>
<gene>
    <name evidence="1" type="ORF">acsn021_39210</name>
</gene>
<keyword evidence="2" id="KW-1185">Reference proteome</keyword>
<evidence type="ECO:0000313" key="2">
    <source>
        <dbReference type="Proteomes" id="UP000515561"/>
    </source>
</evidence>
<protein>
    <submittedName>
        <fullName evidence="1">Uncharacterized protein</fullName>
    </submittedName>
</protein>
<dbReference type="EMBL" id="AP023367">
    <property type="protein sequence ID" value="BCJ96352.1"/>
    <property type="molecule type" value="Genomic_DNA"/>
</dbReference>
<dbReference type="InterPro" id="IPR005247">
    <property type="entry name" value="YbhB_YbcL/LppC-like"/>
</dbReference>
<organism evidence="1 2">
    <name type="scientific">Anaerocolumna cellulosilytica</name>
    <dbReference type="NCBI Taxonomy" id="433286"/>
    <lineage>
        <taxon>Bacteria</taxon>
        <taxon>Bacillati</taxon>
        <taxon>Bacillota</taxon>
        <taxon>Clostridia</taxon>
        <taxon>Lachnospirales</taxon>
        <taxon>Lachnospiraceae</taxon>
        <taxon>Anaerocolumna</taxon>
    </lineage>
</organism>
<accession>A0A6S6RAT3</accession>
<dbReference type="Proteomes" id="UP000515561">
    <property type="component" value="Chromosome"/>
</dbReference>
<dbReference type="Gene3D" id="3.90.280.10">
    <property type="entry name" value="PEBP-like"/>
    <property type="match status" value="1"/>
</dbReference>
<dbReference type="InterPro" id="IPR036610">
    <property type="entry name" value="PEBP-like_sf"/>
</dbReference>
<dbReference type="Pfam" id="PF01161">
    <property type="entry name" value="PBP"/>
    <property type="match status" value="1"/>
</dbReference>
<dbReference type="AlphaFoldDB" id="A0A6S6RAT3"/>
<dbReference type="NCBIfam" id="TIGR00481">
    <property type="entry name" value="YbhB/YbcL family Raf kinase inhibitor-like protein"/>
    <property type="match status" value="1"/>
</dbReference>
<proteinExistence type="predicted"/>